<dbReference type="CDD" id="cd02869">
    <property type="entry name" value="PseudoU_synth_RluA_like"/>
    <property type="match status" value="1"/>
</dbReference>
<dbReference type="EC" id="5.4.99.-" evidence="5"/>
<dbReference type="Proteomes" id="UP000294830">
    <property type="component" value="Unassembled WGS sequence"/>
</dbReference>
<dbReference type="InterPro" id="IPR050188">
    <property type="entry name" value="RluA_PseudoU_synthase"/>
</dbReference>
<comment type="similarity">
    <text evidence="1 5">Belongs to the pseudouridine synthase RluA family.</text>
</comment>
<dbReference type="Pfam" id="PF00849">
    <property type="entry name" value="PseudoU_synth_2"/>
    <property type="match status" value="1"/>
</dbReference>
<proteinExistence type="inferred from homology"/>
<comment type="caution">
    <text evidence="7">The sequence shown here is derived from an EMBL/GenBank/DDBJ whole genome shotgun (WGS) entry which is preliminary data.</text>
</comment>
<gene>
    <name evidence="7" type="ORF">CLV25_10756</name>
</gene>
<evidence type="ECO:0000313" key="8">
    <source>
        <dbReference type="Proteomes" id="UP000294830"/>
    </source>
</evidence>
<dbReference type="AlphaFoldDB" id="A0A4R2EHP7"/>
<dbReference type="PROSITE" id="PS01129">
    <property type="entry name" value="PSI_RLU"/>
    <property type="match status" value="1"/>
</dbReference>
<evidence type="ECO:0000256" key="3">
    <source>
        <dbReference type="PIRSR" id="PIRSR606225-1"/>
    </source>
</evidence>
<dbReference type="PANTHER" id="PTHR21600">
    <property type="entry name" value="MITOCHONDRIAL RNA PSEUDOURIDINE SYNTHASE"/>
    <property type="match status" value="1"/>
</dbReference>
<dbReference type="InterPro" id="IPR006145">
    <property type="entry name" value="PsdUridine_synth_RsuA/RluA"/>
</dbReference>
<dbReference type="InterPro" id="IPR006224">
    <property type="entry name" value="PsdUridine_synth_RluA-like_CS"/>
</dbReference>
<dbReference type="GO" id="GO:0003723">
    <property type="term" value="F:RNA binding"/>
    <property type="evidence" value="ECO:0007669"/>
    <property type="project" value="UniProtKB-KW"/>
</dbReference>
<dbReference type="InterPro" id="IPR006225">
    <property type="entry name" value="PsdUridine_synth_RluC/D"/>
</dbReference>
<comment type="function">
    <text evidence="5">Responsible for synthesis of pseudouridine from uracil.</text>
</comment>
<evidence type="ECO:0000256" key="1">
    <source>
        <dbReference type="ARBA" id="ARBA00010876"/>
    </source>
</evidence>
<keyword evidence="8" id="KW-1185">Reference proteome</keyword>
<evidence type="ECO:0000313" key="7">
    <source>
        <dbReference type="EMBL" id="TCN67597.1"/>
    </source>
</evidence>
<dbReference type="GO" id="GO:0009982">
    <property type="term" value="F:pseudouridine synthase activity"/>
    <property type="evidence" value="ECO:0007669"/>
    <property type="project" value="InterPro"/>
</dbReference>
<feature type="domain" description="Pseudouridine synthase RsuA/RluA-like" evidence="6">
    <location>
        <begin position="100"/>
        <end position="251"/>
    </location>
</feature>
<comment type="catalytic activity">
    <reaction evidence="5">
        <text>a uridine in RNA = a pseudouridine in RNA</text>
        <dbReference type="Rhea" id="RHEA:48348"/>
        <dbReference type="Rhea" id="RHEA-COMP:12068"/>
        <dbReference type="Rhea" id="RHEA-COMP:12069"/>
        <dbReference type="ChEBI" id="CHEBI:65314"/>
        <dbReference type="ChEBI" id="CHEBI:65315"/>
    </reaction>
</comment>
<dbReference type="PROSITE" id="PS50889">
    <property type="entry name" value="S4"/>
    <property type="match status" value="1"/>
</dbReference>
<dbReference type="CDD" id="cd00165">
    <property type="entry name" value="S4"/>
    <property type="match status" value="1"/>
</dbReference>
<feature type="active site" evidence="3">
    <location>
        <position position="147"/>
    </location>
</feature>
<evidence type="ECO:0000259" key="6">
    <source>
        <dbReference type="Pfam" id="PF00849"/>
    </source>
</evidence>
<sequence length="306" mass="34603">MTSKARKNPAKDKATAKSTIQVYTVKEPTNILSFIQQIHSGKSRSAVKSMLKHRQVAVNDVQVAVDTTPLSVGDVVTINTGFVPEKLTHPLLKVVYEDEHLIVVDKKAGLLSVGTDREREQTAYAILKAYVKSASEHNKIFVLHRLDRDTSGVMMFAKSKEVQEQMQRNWNDAVTDRRYVLVVGGKVEKNEGQITTWLTDGNAFETKSSFTPNGGQRSTTYYRVLHRASQYTMLEATLDTGRKNQIRVHMKDLGHSIVGDKKYGGVKSPFERLGLHAHILEFVHPITGQKHRFESRIPRQFTDLFR</sequence>
<dbReference type="PANTHER" id="PTHR21600:SF44">
    <property type="entry name" value="RIBOSOMAL LARGE SUBUNIT PSEUDOURIDINE SYNTHASE D"/>
    <property type="match status" value="1"/>
</dbReference>
<dbReference type="NCBIfam" id="TIGR00005">
    <property type="entry name" value="rluA_subfam"/>
    <property type="match status" value="1"/>
</dbReference>
<dbReference type="GO" id="GO:0140098">
    <property type="term" value="F:catalytic activity, acting on RNA"/>
    <property type="evidence" value="ECO:0007669"/>
    <property type="project" value="UniProtKB-ARBA"/>
</dbReference>
<protein>
    <recommendedName>
        <fullName evidence="5">Pseudouridine synthase</fullName>
        <ecNumber evidence="5">5.4.99.-</ecNumber>
    </recommendedName>
</protein>
<dbReference type="RefSeq" id="WP_131839237.1">
    <property type="nucleotide sequence ID" value="NZ_SLWB01000007.1"/>
</dbReference>
<name>A0A4R2EHP7_9BACT</name>
<dbReference type="InterPro" id="IPR020103">
    <property type="entry name" value="PsdUridine_synth_cat_dom_sf"/>
</dbReference>
<dbReference type="OrthoDB" id="9796412at2"/>
<evidence type="ECO:0000256" key="5">
    <source>
        <dbReference type="RuleBase" id="RU362028"/>
    </source>
</evidence>
<dbReference type="GO" id="GO:0000455">
    <property type="term" value="P:enzyme-directed rRNA pseudouridine synthesis"/>
    <property type="evidence" value="ECO:0007669"/>
    <property type="project" value="TreeGrafter"/>
</dbReference>
<dbReference type="SUPFAM" id="SSF55174">
    <property type="entry name" value="Alpha-L RNA-binding motif"/>
    <property type="match status" value="1"/>
</dbReference>
<dbReference type="Gene3D" id="3.30.2350.10">
    <property type="entry name" value="Pseudouridine synthase"/>
    <property type="match status" value="1"/>
</dbReference>
<evidence type="ECO:0000256" key="2">
    <source>
        <dbReference type="ARBA" id="ARBA00023235"/>
    </source>
</evidence>
<keyword evidence="2 5" id="KW-0413">Isomerase</keyword>
<reference evidence="7 8" key="1">
    <citation type="submission" date="2019-03" db="EMBL/GenBank/DDBJ databases">
        <title>Genomic Encyclopedia of Archaeal and Bacterial Type Strains, Phase II (KMG-II): from individual species to whole genera.</title>
        <authorList>
            <person name="Goeker M."/>
        </authorList>
    </citation>
    <scope>NUCLEOTIDE SEQUENCE [LARGE SCALE GENOMIC DNA]</scope>
    <source>
        <strain evidence="7 8">RL-C</strain>
    </source>
</reference>
<dbReference type="SUPFAM" id="SSF55120">
    <property type="entry name" value="Pseudouridine synthase"/>
    <property type="match status" value="1"/>
</dbReference>
<accession>A0A4R2EHP7</accession>
<organism evidence="7 8">
    <name type="scientific">Acetobacteroides hydrogenigenes</name>
    <dbReference type="NCBI Taxonomy" id="979970"/>
    <lineage>
        <taxon>Bacteria</taxon>
        <taxon>Pseudomonadati</taxon>
        <taxon>Bacteroidota</taxon>
        <taxon>Bacteroidia</taxon>
        <taxon>Bacteroidales</taxon>
        <taxon>Rikenellaceae</taxon>
        <taxon>Acetobacteroides</taxon>
    </lineage>
</organism>
<evidence type="ECO:0000256" key="4">
    <source>
        <dbReference type="PROSITE-ProRule" id="PRU00182"/>
    </source>
</evidence>
<dbReference type="EMBL" id="SLWB01000007">
    <property type="protein sequence ID" value="TCN67597.1"/>
    <property type="molecule type" value="Genomic_DNA"/>
</dbReference>
<keyword evidence="4" id="KW-0694">RNA-binding</keyword>